<comment type="caution">
    <text evidence="6">The sequence shown here is derived from an EMBL/GenBank/DDBJ whole genome shotgun (WGS) entry which is preliminary data.</text>
</comment>
<dbReference type="PIRSF" id="PIRSF000090">
    <property type="entry name" value="Beta-ETF"/>
    <property type="match status" value="1"/>
</dbReference>
<dbReference type="CDD" id="cd01714">
    <property type="entry name" value="ETF_beta"/>
    <property type="match status" value="1"/>
</dbReference>
<dbReference type="Gene3D" id="3.40.50.620">
    <property type="entry name" value="HUPs"/>
    <property type="match status" value="1"/>
</dbReference>
<gene>
    <name evidence="6" type="ORF">AZI85_12545</name>
</gene>
<evidence type="ECO:0000313" key="6">
    <source>
        <dbReference type="EMBL" id="KYG60810.1"/>
    </source>
</evidence>
<proteinExistence type="inferred from homology"/>
<evidence type="ECO:0000256" key="3">
    <source>
        <dbReference type="ARBA" id="ARBA00022448"/>
    </source>
</evidence>
<dbReference type="AlphaFoldDB" id="A0A150WD44"/>
<dbReference type="SMART" id="SM00893">
    <property type="entry name" value="ETF"/>
    <property type="match status" value="1"/>
</dbReference>
<dbReference type="InterPro" id="IPR012255">
    <property type="entry name" value="ETF_b"/>
</dbReference>
<sequence>MKIFVCIKQVPDTETKIKITPDQNGIDTAGIKWVLNPYDEYAVEEAVKLRDANAGSQVWVLSVGSKTRVIESLRTALAMGADEAIVVNAENLDNFSTAKALAEVIKAEGGAKVIFSGKLAIDDNASSVSQMLAEFLNVPHTTVVSKFAFNGENVVVERDIEGGAKEVVQMMTPAVVGANKGLNMPRYASLPGIMKAKKKVIKEIEFASLNIPASDIKVKYSGFALPAEKPPVKMLAGDSSAQASELVKLLRDEAKVL</sequence>
<name>A0A150WD44_BDEBC</name>
<dbReference type="InterPro" id="IPR014729">
    <property type="entry name" value="Rossmann-like_a/b/a_fold"/>
</dbReference>
<dbReference type="EMBL" id="LUKF01000019">
    <property type="protein sequence ID" value="KYG60810.1"/>
    <property type="molecule type" value="Genomic_DNA"/>
</dbReference>
<dbReference type="RefSeq" id="WP_063245053.1">
    <property type="nucleotide sequence ID" value="NZ_LUKF01000019.1"/>
</dbReference>
<dbReference type="SUPFAM" id="SSF52402">
    <property type="entry name" value="Adenine nucleotide alpha hydrolases-like"/>
    <property type="match status" value="1"/>
</dbReference>
<keyword evidence="4" id="KW-0249">Electron transport</keyword>
<dbReference type="PANTHER" id="PTHR21294">
    <property type="entry name" value="ELECTRON TRANSFER FLAVOPROTEIN BETA-SUBUNIT"/>
    <property type="match status" value="1"/>
</dbReference>
<evidence type="ECO:0000313" key="7">
    <source>
        <dbReference type="Proteomes" id="UP000075391"/>
    </source>
</evidence>
<evidence type="ECO:0000256" key="1">
    <source>
        <dbReference type="ARBA" id="ARBA00007557"/>
    </source>
</evidence>
<dbReference type="Proteomes" id="UP000075391">
    <property type="component" value="Unassembled WGS sequence"/>
</dbReference>
<dbReference type="Pfam" id="PF01012">
    <property type="entry name" value="ETF"/>
    <property type="match status" value="1"/>
</dbReference>
<accession>A0A150WD44</accession>
<organism evidence="6 7">
    <name type="scientific">Bdellovibrio bacteriovorus</name>
    <dbReference type="NCBI Taxonomy" id="959"/>
    <lineage>
        <taxon>Bacteria</taxon>
        <taxon>Pseudomonadati</taxon>
        <taxon>Bdellovibrionota</taxon>
        <taxon>Bdellovibrionia</taxon>
        <taxon>Bdellovibrionales</taxon>
        <taxon>Pseudobdellovibrionaceae</taxon>
        <taxon>Bdellovibrio</taxon>
    </lineage>
</organism>
<comment type="similarity">
    <text evidence="1">Belongs to the ETF beta-subunit/FixA family.</text>
</comment>
<dbReference type="InterPro" id="IPR033948">
    <property type="entry name" value="ETF_beta_N"/>
</dbReference>
<evidence type="ECO:0000256" key="2">
    <source>
        <dbReference type="ARBA" id="ARBA00016797"/>
    </source>
</evidence>
<dbReference type="OrthoDB" id="5290485at2"/>
<keyword evidence="3" id="KW-0813">Transport</keyword>
<evidence type="ECO:0000256" key="4">
    <source>
        <dbReference type="ARBA" id="ARBA00022982"/>
    </source>
</evidence>
<evidence type="ECO:0000259" key="5">
    <source>
        <dbReference type="SMART" id="SM00893"/>
    </source>
</evidence>
<feature type="domain" description="Electron transfer flavoprotein alpha/beta-subunit N-terminal" evidence="5">
    <location>
        <begin position="23"/>
        <end position="213"/>
    </location>
</feature>
<reference evidence="6 7" key="1">
    <citation type="submission" date="2016-03" db="EMBL/GenBank/DDBJ databases">
        <authorList>
            <person name="Ploux O."/>
        </authorList>
    </citation>
    <scope>NUCLEOTIDE SEQUENCE [LARGE SCALE GENOMIC DNA]</scope>
    <source>
        <strain evidence="6 7">BER2</strain>
    </source>
</reference>
<protein>
    <recommendedName>
        <fullName evidence="2">Electron transfer flavoprotein subunit beta</fullName>
    </recommendedName>
</protein>
<dbReference type="PANTHER" id="PTHR21294:SF8">
    <property type="entry name" value="ELECTRON TRANSFER FLAVOPROTEIN SUBUNIT BETA"/>
    <property type="match status" value="1"/>
</dbReference>
<dbReference type="GO" id="GO:0009055">
    <property type="term" value="F:electron transfer activity"/>
    <property type="evidence" value="ECO:0007669"/>
    <property type="project" value="InterPro"/>
</dbReference>
<dbReference type="InterPro" id="IPR014730">
    <property type="entry name" value="ETF_a/b_N"/>
</dbReference>